<evidence type="ECO:0000256" key="4">
    <source>
        <dbReference type="ARBA" id="ARBA00023242"/>
    </source>
</evidence>
<proteinExistence type="predicted"/>
<dbReference type="PANTHER" id="PTHR38111:SF5">
    <property type="entry name" value="TRANSCRIPTION FACTOR DOMAIN-CONTAINING PROTEIN"/>
    <property type="match status" value="1"/>
</dbReference>
<dbReference type="Proteomes" id="UP001610563">
    <property type="component" value="Unassembled WGS sequence"/>
</dbReference>
<comment type="caution">
    <text evidence="7">The sequence shown here is derived from an EMBL/GenBank/DDBJ whole genome shotgun (WGS) entry which is preliminary data.</text>
</comment>
<dbReference type="Pfam" id="PF00172">
    <property type="entry name" value="Zn_clus"/>
    <property type="match status" value="1"/>
</dbReference>
<keyword evidence="4" id="KW-0539">Nucleus</keyword>
<keyword evidence="8" id="KW-1185">Reference proteome</keyword>
<dbReference type="CDD" id="cd00067">
    <property type="entry name" value="GAL4"/>
    <property type="match status" value="1"/>
</dbReference>
<dbReference type="PANTHER" id="PTHR38111">
    <property type="entry name" value="ZN(2)-C6 FUNGAL-TYPE DOMAIN-CONTAINING PROTEIN-RELATED"/>
    <property type="match status" value="1"/>
</dbReference>
<feature type="compositionally biased region" description="Basic residues" evidence="5">
    <location>
        <begin position="48"/>
        <end position="57"/>
    </location>
</feature>
<dbReference type="InterPro" id="IPR021858">
    <property type="entry name" value="Fun_TF"/>
</dbReference>
<dbReference type="InterPro" id="IPR053178">
    <property type="entry name" value="Osmoadaptation_assoc"/>
</dbReference>
<dbReference type="SUPFAM" id="SSF57701">
    <property type="entry name" value="Zn2/Cys6 DNA-binding domain"/>
    <property type="match status" value="1"/>
</dbReference>
<keyword evidence="1" id="KW-0805">Transcription regulation</keyword>
<evidence type="ECO:0000256" key="3">
    <source>
        <dbReference type="ARBA" id="ARBA00023163"/>
    </source>
</evidence>
<dbReference type="Gene3D" id="4.10.240.10">
    <property type="entry name" value="Zn(2)-C6 fungal-type DNA-binding domain"/>
    <property type="match status" value="1"/>
</dbReference>
<evidence type="ECO:0000256" key="2">
    <source>
        <dbReference type="ARBA" id="ARBA00023125"/>
    </source>
</evidence>
<name>A0ABR4FYK3_9EURO</name>
<protein>
    <recommendedName>
        <fullName evidence="6">Zn(2)-C6 fungal-type domain-containing protein</fullName>
    </recommendedName>
</protein>
<dbReference type="Pfam" id="PF11951">
    <property type="entry name" value="Fungal_trans_2"/>
    <property type="match status" value="1"/>
</dbReference>
<reference evidence="7 8" key="1">
    <citation type="submission" date="2024-07" db="EMBL/GenBank/DDBJ databases">
        <title>Section-level genome sequencing and comparative genomics of Aspergillus sections Usti and Cavernicolus.</title>
        <authorList>
            <consortium name="Lawrence Berkeley National Laboratory"/>
            <person name="Nybo J.L."/>
            <person name="Vesth T.C."/>
            <person name="Theobald S."/>
            <person name="Frisvad J.C."/>
            <person name="Larsen T.O."/>
            <person name="Kjaerboelling I."/>
            <person name="Rothschild-Mancinelli K."/>
            <person name="Lyhne E.K."/>
            <person name="Kogle M.E."/>
            <person name="Barry K."/>
            <person name="Clum A."/>
            <person name="Na H."/>
            <person name="Ledsgaard L."/>
            <person name="Lin J."/>
            <person name="Lipzen A."/>
            <person name="Kuo A."/>
            <person name="Riley R."/>
            <person name="Mondo S."/>
            <person name="Labutti K."/>
            <person name="Haridas S."/>
            <person name="Pangalinan J."/>
            <person name="Salamov A.A."/>
            <person name="Simmons B.A."/>
            <person name="Magnuson J.K."/>
            <person name="Chen J."/>
            <person name="Drula E."/>
            <person name="Henrissat B."/>
            <person name="Wiebenga A."/>
            <person name="Lubbers R.J."/>
            <person name="Gomes A.C."/>
            <person name="Makela M.R."/>
            <person name="Stajich J."/>
            <person name="Grigoriev I.V."/>
            <person name="Mortensen U.H."/>
            <person name="De Vries R.P."/>
            <person name="Baker S.E."/>
            <person name="Andersen M.R."/>
        </authorList>
    </citation>
    <scope>NUCLEOTIDE SEQUENCE [LARGE SCALE GENOMIC DNA]</scope>
    <source>
        <strain evidence="7 8">CBS 209.92</strain>
    </source>
</reference>
<dbReference type="InterPro" id="IPR001138">
    <property type="entry name" value="Zn2Cys6_DnaBD"/>
</dbReference>
<feature type="region of interest" description="Disordered" evidence="5">
    <location>
        <begin position="48"/>
        <end position="79"/>
    </location>
</feature>
<dbReference type="PROSITE" id="PS50048">
    <property type="entry name" value="ZN2_CY6_FUNGAL_2"/>
    <property type="match status" value="1"/>
</dbReference>
<evidence type="ECO:0000256" key="5">
    <source>
        <dbReference type="SAM" id="MobiDB-lite"/>
    </source>
</evidence>
<evidence type="ECO:0000313" key="7">
    <source>
        <dbReference type="EMBL" id="KAL2788360.1"/>
    </source>
</evidence>
<sequence>MVHRSTGCLLCVKRRVKCDEKRPSCMRCERYGKTCPGYDRGFKFVTAKPHRSQRRPKQSNFTEGQSWAAPVPGDASDADHENTGVWTVRRLSSDLGDLYVTQCLDKLTDEISQPFPTTSGYVISRWFLLFPSIYGRNRTLDSAMKAFVAHHVGNVTLNKQAIQYARSTYGEALGRLRKSLSSSSEALSSEIYCSVLILCLYELFADTDRGDVWMSHARALSQLTEARGPSRYQTELDNILLKASRGLIVMYSLFGGTECIFASDEWHSVMKQQGNPGLSFELGNLVEEFFAYFTLSPSLVHKLYSLKEADFANPATLAKLAELLKEALEFQEKLALWYDKFCHATPAPYEVLSSTGDTVYPIVLWYSDVNSATIYCSYYSYMVLIHEILRTCGYPGEHRAMVAHFRDQICKSVEYTAQGLLGPYRMGFALRVAWEVADSVTKQWIRGCLRTFSEFYSVMREENY</sequence>
<evidence type="ECO:0000259" key="6">
    <source>
        <dbReference type="PROSITE" id="PS50048"/>
    </source>
</evidence>
<feature type="domain" description="Zn(2)-C6 fungal-type" evidence="6">
    <location>
        <begin position="7"/>
        <end position="35"/>
    </location>
</feature>
<evidence type="ECO:0000256" key="1">
    <source>
        <dbReference type="ARBA" id="ARBA00023015"/>
    </source>
</evidence>
<dbReference type="InterPro" id="IPR036864">
    <property type="entry name" value="Zn2-C6_fun-type_DNA-bd_sf"/>
</dbReference>
<dbReference type="SMART" id="SM00066">
    <property type="entry name" value="GAL4"/>
    <property type="match status" value="1"/>
</dbReference>
<gene>
    <name evidence="7" type="ORF">BJX66DRAFT_260932</name>
</gene>
<organism evidence="7 8">
    <name type="scientific">Aspergillus keveii</name>
    <dbReference type="NCBI Taxonomy" id="714993"/>
    <lineage>
        <taxon>Eukaryota</taxon>
        <taxon>Fungi</taxon>
        <taxon>Dikarya</taxon>
        <taxon>Ascomycota</taxon>
        <taxon>Pezizomycotina</taxon>
        <taxon>Eurotiomycetes</taxon>
        <taxon>Eurotiomycetidae</taxon>
        <taxon>Eurotiales</taxon>
        <taxon>Aspergillaceae</taxon>
        <taxon>Aspergillus</taxon>
        <taxon>Aspergillus subgen. Nidulantes</taxon>
    </lineage>
</organism>
<keyword evidence="2" id="KW-0238">DNA-binding</keyword>
<accession>A0ABR4FYK3</accession>
<keyword evidence="3" id="KW-0804">Transcription</keyword>
<evidence type="ECO:0000313" key="8">
    <source>
        <dbReference type="Proteomes" id="UP001610563"/>
    </source>
</evidence>
<dbReference type="EMBL" id="JBFTWV010000080">
    <property type="protein sequence ID" value="KAL2788360.1"/>
    <property type="molecule type" value="Genomic_DNA"/>
</dbReference>